<organism evidence="1 2">
    <name type="scientific">Rhizobium leguminosarum</name>
    <dbReference type="NCBI Taxonomy" id="384"/>
    <lineage>
        <taxon>Bacteria</taxon>
        <taxon>Pseudomonadati</taxon>
        <taxon>Pseudomonadota</taxon>
        <taxon>Alphaproteobacteria</taxon>
        <taxon>Hyphomicrobiales</taxon>
        <taxon>Rhizobiaceae</taxon>
        <taxon>Rhizobium/Agrobacterium group</taxon>
        <taxon>Rhizobium</taxon>
    </lineage>
</organism>
<dbReference type="InterPro" id="IPR021252">
    <property type="entry name" value="DUF2794"/>
</dbReference>
<evidence type="ECO:0000313" key="2">
    <source>
        <dbReference type="Proteomes" id="UP000292974"/>
    </source>
</evidence>
<dbReference type="Pfam" id="PF10984">
    <property type="entry name" value="DUF2794"/>
    <property type="match status" value="1"/>
</dbReference>
<evidence type="ECO:0000313" key="1">
    <source>
        <dbReference type="EMBL" id="TAY42476.1"/>
    </source>
</evidence>
<sequence length="88" mass="9710">MSAHAAFSFFRRASEVPLFHIVKDPKLVHRQGAFAVIAAGRRIPRRGQELGHIQFSWCGYRPDAGVDFLIQLGLPMISFGASIMDAGL</sequence>
<accession>A0A7M3DK03</accession>
<comment type="caution">
    <text evidence="1">The sequence shown here is derived from an EMBL/GenBank/DDBJ whole genome shotgun (WGS) entry which is preliminary data.</text>
</comment>
<reference evidence="1 2" key="1">
    <citation type="submission" date="2019-02" db="EMBL/GenBank/DDBJ databases">
        <title>The genomic architecture of introgression among sibling species of bacteria.</title>
        <authorList>
            <person name="Cavassim M.I.A."/>
            <person name="Moeskjaer S."/>
            <person name="Moslemi C."/>
            <person name="Fields B."/>
            <person name="Bachmann A."/>
            <person name="Vilhjalmsson B."/>
            <person name="Schierup M.H."/>
            <person name="Young J.P.W."/>
            <person name="Andersen S.U."/>
        </authorList>
    </citation>
    <scope>NUCLEOTIDE SEQUENCE [LARGE SCALE GENOMIC DNA]</scope>
    <source>
        <strain evidence="1 2">SM135B</strain>
        <plasmid evidence="1">pSM135B_Rh08</plasmid>
    </source>
</reference>
<protein>
    <submittedName>
        <fullName evidence="1">DUF2794 domain-containing protein</fullName>
    </submittedName>
</protein>
<geneLocation type="plasmid" evidence="1">
    <name>pSM135B_Rh08</name>
</geneLocation>
<dbReference type="AlphaFoldDB" id="A0A7M3DK03"/>
<gene>
    <name evidence="1" type="ORF">ELH90_36085</name>
</gene>
<proteinExistence type="predicted"/>
<dbReference type="EMBL" id="SIOP01000005">
    <property type="protein sequence ID" value="TAY42476.1"/>
    <property type="molecule type" value="Genomic_DNA"/>
</dbReference>
<name>A0A7M3DK03_RHILE</name>
<dbReference type="Proteomes" id="UP000292974">
    <property type="component" value="Unassembled WGS sequence"/>
</dbReference>
<keyword evidence="1" id="KW-0614">Plasmid</keyword>